<dbReference type="Proteomes" id="UP000672039">
    <property type="component" value="Chromosome"/>
</dbReference>
<dbReference type="RefSeq" id="WP_210224182.1">
    <property type="nucleotide sequence ID" value="NZ_CP072801.1"/>
</dbReference>
<protein>
    <submittedName>
        <fullName evidence="1">Uncharacterized protein</fullName>
    </submittedName>
</protein>
<name>A0ABX7X036_9GAMM</name>
<dbReference type="EMBL" id="CP072801">
    <property type="protein sequence ID" value="QTR47948.1"/>
    <property type="molecule type" value="Genomic_DNA"/>
</dbReference>
<reference evidence="1 2" key="1">
    <citation type="submission" date="2021-04" db="EMBL/GenBank/DDBJ databases">
        <title>Genomics, taxonomy and metabolism of representatives of sulfur bacteria of the genus Thiothrix: Thiothrix fructosivorans QT, Thiothrix unzii A1T and three new species, Thiothrix subterranea sp. nov., Thiothrix litoralis sp. nov. and 'Candidatus Thiothrix anitrata' sp. nov.</title>
        <authorList>
            <person name="Ravin N.V."/>
            <person name="Smolyakov D."/>
            <person name="Rudenko T.S."/>
            <person name="Mardanov A.V."/>
            <person name="Beletsky A.V."/>
            <person name="Markov N.D."/>
            <person name="Fomenkov A.I."/>
            <person name="Roberts R.J."/>
            <person name="Karnachuk O.V."/>
            <person name="Novikov A."/>
            <person name="Grabovich M.Y."/>
        </authorList>
    </citation>
    <scope>NUCLEOTIDE SEQUENCE [LARGE SCALE GENOMIC DNA]</scope>
    <source>
        <strain evidence="1 2">AS</strain>
    </source>
</reference>
<proteinExistence type="predicted"/>
<keyword evidence="2" id="KW-1185">Reference proteome</keyword>
<sequence>MFKVFLDGTYHSTHKTFAEACSNARIQSARYQHSYFTVFEAGEEMDLAYHANSDTLCGVPDYIITPNDGIAHGAISLGSSASSLLRVRLPSHSFGMQEHPLI</sequence>
<accession>A0ABX7X036</accession>
<gene>
    <name evidence="1" type="ORF">J9253_08550</name>
</gene>
<evidence type="ECO:0000313" key="1">
    <source>
        <dbReference type="EMBL" id="QTR47948.1"/>
    </source>
</evidence>
<organism evidence="1 2">
    <name type="scientific">Thiothrix litoralis</name>
    <dbReference type="NCBI Taxonomy" id="2891210"/>
    <lineage>
        <taxon>Bacteria</taxon>
        <taxon>Pseudomonadati</taxon>
        <taxon>Pseudomonadota</taxon>
        <taxon>Gammaproteobacteria</taxon>
        <taxon>Thiotrichales</taxon>
        <taxon>Thiotrichaceae</taxon>
        <taxon>Thiothrix</taxon>
    </lineage>
</organism>
<evidence type="ECO:0000313" key="2">
    <source>
        <dbReference type="Proteomes" id="UP000672039"/>
    </source>
</evidence>